<dbReference type="AlphaFoldDB" id="A0A1F6CMC2"/>
<organism evidence="1 2">
    <name type="scientific">Candidatus Kaiserbacteria bacterium RIFCSPHIGHO2_01_FULL_54_36b</name>
    <dbReference type="NCBI Taxonomy" id="1798483"/>
    <lineage>
        <taxon>Bacteria</taxon>
        <taxon>Candidatus Kaiseribacteriota</taxon>
    </lineage>
</organism>
<proteinExistence type="predicted"/>
<comment type="caution">
    <text evidence="1">The sequence shown here is derived from an EMBL/GenBank/DDBJ whole genome shotgun (WGS) entry which is preliminary data.</text>
</comment>
<reference evidence="1 2" key="1">
    <citation type="journal article" date="2016" name="Nat. Commun.">
        <title>Thousands of microbial genomes shed light on interconnected biogeochemical processes in an aquifer system.</title>
        <authorList>
            <person name="Anantharaman K."/>
            <person name="Brown C.T."/>
            <person name="Hug L.A."/>
            <person name="Sharon I."/>
            <person name="Castelle C.J."/>
            <person name="Probst A.J."/>
            <person name="Thomas B.C."/>
            <person name="Singh A."/>
            <person name="Wilkins M.J."/>
            <person name="Karaoz U."/>
            <person name="Brodie E.L."/>
            <person name="Williams K.H."/>
            <person name="Hubbard S.S."/>
            <person name="Banfield J.F."/>
        </authorList>
    </citation>
    <scope>NUCLEOTIDE SEQUENCE [LARGE SCALE GENOMIC DNA]</scope>
</reference>
<gene>
    <name evidence="1" type="ORF">A2704_05660</name>
</gene>
<protein>
    <submittedName>
        <fullName evidence="1">Uncharacterized protein</fullName>
    </submittedName>
</protein>
<evidence type="ECO:0000313" key="1">
    <source>
        <dbReference type="EMBL" id="OGG50394.1"/>
    </source>
</evidence>
<evidence type="ECO:0000313" key="2">
    <source>
        <dbReference type="Proteomes" id="UP000176445"/>
    </source>
</evidence>
<name>A0A1F6CMC2_9BACT</name>
<dbReference type="EMBL" id="MFKW01000052">
    <property type="protein sequence ID" value="OGG50394.1"/>
    <property type="molecule type" value="Genomic_DNA"/>
</dbReference>
<accession>A0A1F6CMC2</accession>
<dbReference type="Proteomes" id="UP000176445">
    <property type="component" value="Unassembled WGS sequence"/>
</dbReference>
<sequence length="106" mass="12120">MKSLKEIMSGPSISGYTGSATTRDMVASEIERRWGKAEVKKYDAERNCLTFSRWLSLGYAPRKGEKAIRSVTFLEQKDAQGNVIKTIPRSVFLFYVKQIEPRKEKV</sequence>